<sequence length="175" mass="18699">MADLPVPDEDVLVLPDAWRRRMFPRRGGRPGPAIKVDPGAAADVRERLRALERERPVGERDGVAPEPAAAAQEYLAGAANPLGAAVGAALLAEDARWDHVVEKLAAPLADAWVTEHGLPFAARAFADLSGLGWGFPGVRVAEAEQGRLGSGWRRRWWRGAAGRPGSSAACSWSIR</sequence>
<accession>A0A6I4M6C0</accession>
<organism evidence="1 2">
    <name type="scientific">Actinomadura physcomitrii</name>
    <dbReference type="NCBI Taxonomy" id="2650748"/>
    <lineage>
        <taxon>Bacteria</taxon>
        <taxon>Bacillati</taxon>
        <taxon>Actinomycetota</taxon>
        <taxon>Actinomycetes</taxon>
        <taxon>Streptosporangiales</taxon>
        <taxon>Thermomonosporaceae</taxon>
        <taxon>Actinomadura</taxon>
    </lineage>
</organism>
<reference evidence="1" key="1">
    <citation type="submission" date="2019-12" db="EMBL/GenBank/DDBJ databases">
        <title>Actinomadura physcomitrii sp. nov., a novel actinomycete isolated from moss [Physcomitrium sphaericum (Ludw) Fuernr].</title>
        <authorList>
            <person name="Zhuang X."/>
        </authorList>
    </citation>
    <scope>NUCLEOTIDE SEQUENCE [LARGE SCALE GENOMIC DNA]</scope>
    <source>
        <strain evidence="1">LD22</strain>
    </source>
</reference>
<evidence type="ECO:0000313" key="1">
    <source>
        <dbReference type="EMBL" id="MWA01313.1"/>
    </source>
</evidence>
<dbReference type="RefSeq" id="WP_151593832.1">
    <property type="nucleotide sequence ID" value="NZ_WBMS02000009.1"/>
</dbReference>
<protein>
    <submittedName>
        <fullName evidence="1">Uncharacterized protein</fullName>
    </submittedName>
</protein>
<dbReference type="Proteomes" id="UP000462055">
    <property type="component" value="Unassembled WGS sequence"/>
</dbReference>
<name>A0A6I4M6C0_9ACTN</name>
<proteinExistence type="predicted"/>
<gene>
    <name evidence="1" type="ORF">F8568_013140</name>
</gene>
<keyword evidence="2" id="KW-1185">Reference proteome</keyword>
<dbReference type="EMBL" id="WBMS02000009">
    <property type="protein sequence ID" value="MWA01313.1"/>
    <property type="molecule type" value="Genomic_DNA"/>
</dbReference>
<comment type="caution">
    <text evidence="1">The sequence shown here is derived from an EMBL/GenBank/DDBJ whole genome shotgun (WGS) entry which is preliminary data.</text>
</comment>
<evidence type="ECO:0000313" key="2">
    <source>
        <dbReference type="Proteomes" id="UP000462055"/>
    </source>
</evidence>
<dbReference type="AlphaFoldDB" id="A0A6I4M6C0"/>